<evidence type="ECO:0000256" key="5">
    <source>
        <dbReference type="ARBA" id="ARBA00006288"/>
    </source>
</evidence>
<comment type="catalytic activity">
    <reaction evidence="1">
        <text>a 2,3-saturated acyl-CoA + O2 = a (2E)-enoyl-CoA + H2O2</text>
        <dbReference type="Rhea" id="RHEA:38959"/>
        <dbReference type="ChEBI" id="CHEBI:15379"/>
        <dbReference type="ChEBI" id="CHEBI:16240"/>
        <dbReference type="ChEBI" id="CHEBI:58856"/>
        <dbReference type="ChEBI" id="CHEBI:65111"/>
        <dbReference type="EC" id="1.3.3.6"/>
    </reaction>
</comment>
<keyword evidence="9" id="KW-0560">Oxidoreductase</keyword>
<comment type="pathway">
    <text evidence="4">Lipid metabolism; peroxisomal fatty acid beta-oxidation.</text>
</comment>
<organism evidence="18 19">
    <name type="scientific">Caulochytrium protostelioides</name>
    <dbReference type="NCBI Taxonomy" id="1555241"/>
    <lineage>
        <taxon>Eukaryota</taxon>
        <taxon>Fungi</taxon>
        <taxon>Fungi incertae sedis</taxon>
        <taxon>Chytridiomycota</taxon>
        <taxon>Chytridiomycota incertae sedis</taxon>
        <taxon>Chytridiomycetes</taxon>
        <taxon>Caulochytriales</taxon>
        <taxon>Caulochytriaceae</taxon>
        <taxon>Caulochytrium</taxon>
    </lineage>
</organism>
<dbReference type="Pfam" id="PF01756">
    <property type="entry name" value="ACOX"/>
    <property type="match status" value="1"/>
</dbReference>
<dbReference type="EMBL" id="ML014151">
    <property type="protein sequence ID" value="RKP02135.1"/>
    <property type="molecule type" value="Genomic_DNA"/>
</dbReference>
<feature type="active site" description="Proton acceptor" evidence="13">
    <location>
        <position position="414"/>
    </location>
</feature>
<dbReference type="Gene3D" id="2.40.110.10">
    <property type="entry name" value="Butyryl-CoA Dehydrogenase, subunit A, domain 2"/>
    <property type="match status" value="1"/>
</dbReference>
<dbReference type="OrthoDB" id="538336at2759"/>
<evidence type="ECO:0000256" key="4">
    <source>
        <dbReference type="ARBA" id="ARBA00004846"/>
    </source>
</evidence>
<evidence type="ECO:0000313" key="19">
    <source>
        <dbReference type="Proteomes" id="UP000274922"/>
    </source>
</evidence>
<dbReference type="Pfam" id="PF22924">
    <property type="entry name" value="ACOX_C_alpha1"/>
    <property type="match status" value="1"/>
</dbReference>
<dbReference type="InterPro" id="IPR006091">
    <property type="entry name" value="Acyl-CoA_Oxase/DH_mid-dom"/>
</dbReference>
<reference evidence="19" key="1">
    <citation type="journal article" date="2018" name="Nat. Microbiol.">
        <title>Leveraging single-cell genomics to expand the fungal tree of life.</title>
        <authorList>
            <person name="Ahrendt S.R."/>
            <person name="Quandt C.A."/>
            <person name="Ciobanu D."/>
            <person name="Clum A."/>
            <person name="Salamov A."/>
            <person name="Andreopoulos B."/>
            <person name="Cheng J.F."/>
            <person name="Woyke T."/>
            <person name="Pelin A."/>
            <person name="Henrissat B."/>
            <person name="Reynolds N.K."/>
            <person name="Benny G.L."/>
            <person name="Smith M.E."/>
            <person name="James T.Y."/>
            <person name="Grigoriev I.V."/>
        </authorList>
    </citation>
    <scope>NUCLEOTIDE SEQUENCE [LARGE SCALE GENOMIC DNA]</scope>
    <source>
        <strain evidence="19">ATCC 52028</strain>
    </source>
</reference>
<dbReference type="FunFam" id="2.40.110.10:FF:000005">
    <property type="entry name" value="Acyl-coenzyme A oxidase"/>
    <property type="match status" value="1"/>
</dbReference>
<comment type="subcellular location">
    <subcellularLocation>
        <location evidence="3">Peroxisome</location>
    </subcellularLocation>
</comment>
<dbReference type="InterPro" id="IPR036250">
    <property type="entry name" value="AcylCo_DH-like_C"/>
</dbReference>
<keyword evidence="8" id="KW-0276">Fatty acid metabolism</keyword>
<evidence type="ECO:0000259" key="15">
    <source>
        <dbReference type="Pfam" id="PF01756"/>
    </source>
</evidence>
<dbReference type="InterPro" id="IPR046373">
    <property type="entry name" value="Acyl-CoA_Oxase/DH_mid-dom_sf"/>
</dbReference>
<evidence type="ECO:0000313" key="18">
    <source>
        <dbReference type="EMBL" id="RKP02135.1"/>
    </source>
</evidence>
<evidence type="ECO:0000256" key="14">
    <source>
        <dbReference type="PIRSR" id="PIRSR000168-2"/>
    </source>
</evidence>
<dbReference type="InterPro" id="IPR012258">
    <property type="entry name" value="Acyl-CoA_oxidase"/>
</dbReference>
<evidence type="ECO:0000256" key="9">
    <source>
        <dbReference type="ARBA" id="ARBA00023002"/>
    </source>
</evidence>
<evidence type="ECO:0000256" key="11">
    <source>
        <dbReference type="ARBA" id="ARBA00023140"/>
    </source>
</evidence>
<dbReference type="PIRSF" id="PIRSF000168">
    <property type="entry name" value="Acyl-CoA_oxidase"/>
    <property type="match status" value="1"/>
</dbReference>
<evidence type="ECO:0000256" key="2">
    <source>
        <dbReference type="ARBA" id="ARBA00001974"/>
    </source>
</evidence>
<sequence length="619" mass="68673">MPVFHPVDPAAVQAINKLLEPDNRETRQRYKTFLKDPLFVPRLNIPFDEERQLALDRLTAVARNKFISVYDFERNPTNVLAAHEVSGMIDGSYTTKMTVQFNLFGGTMINLGTERHRKYLDAIDSMDAVGCFGLTELSFGNTAIEMQTTATFDQATREWVVDTPTTGAQKYWITSGGLHAMYCVVFAQTYVKGKHEGINVFLVPIRDIKTMAVLPGVEVREMGHKMGNQGVDNAALLFHHVRVPAENILNRYADVDADGNYTSSITARRARFLTVADQLLAGRLCIASMCLGATKKVLAITFRYAASRRSVGPTGKADTPIMDYQLQQNALVPLLARTVVLNLGFNAIKQRWANKAAHSHDEIVRLCCVIKPLLTWNFENTATTCRERCGGQGYLSANLFGLNIGFAHAGMTAEGDNSVLMQKVSKELLAAIAAKRVVYQHVKRNAFTHANDLGALQNLLHFREQVMAAELAHRMSAAKDPEAVFDVWMHRESDLVQGLARAHGERLCMEHAAAAVASLAADAQQAKAHALLTLTLRVWLLETIHRDAAFYMTHLALDPKQALAVSQARAEAIRTLSRDSMTLIDALGVEPWMLHAPIARDWIKYNEADNLGELVHAKL</sequence>
<dbReference type="InterPro" id="IPR002655">
    <property type="entry name" value="Acyl-CoA_oxidase_C"/>
</dbReference>
<dbReference type="InterPro" id="IPR055060">
    <property type="entry name" value="ACOX_C_alpha1"/>
</dbReference>
<evidence type="ECO:0000256" key="10">
    <source>
        <dbReference type="ARBA" id="ARBA00023098"/>
    </source>
</evidence>
<evidence type="ECO:0000256" key="7">
    <source>
        <dbReference type="ARBA" id="ARBA00022827"/>
    </source>
</evidence>
<evidence type="ECO:0000259" key="17">
    <source>
        <dbReference type="Pfam" id="PF22924"/>
    </source>
</evidence>
<protein>
    <recommendedName>
        <fullName evidence="12">Acyl-coenzyme A oxidase</fullName>
    </recommendedName>
</protein>
<dbReference type="PANTHER" id="PTHR10909:SF382">
    <property type="entry name" value="ACYL-COENZYME A OXIDASE"/>
    <property type="match status" value="1"/>
</dbReference>
<accession>A0A4P9XA01</accession>
<dbReference type="GO" id="GO:0071949">
    <property type="term" value="F:FAD binding"/>
    <property type="evidence" value="ECO:0007669"/>
    <property type="project" value="InterPro"/>
</dbReference>
<keyword evidence="10" id="KW-0443">Lipid metabolism</keyword>
<evidence type="ECO:0000256" key="3">
    <source>
        <dbReference type="ARBA" id="ARBA00004275"/>
    </source>
</evidence>
<keyword evidence="19" id="KW-1185">Reference proteome</keyword>
<dbReference type="GO" id="GO:0003997">
    <property type="term" value="F:acyl-CoA oxidase activity"/>
    <property type="evidence" value="ECO:0007669"/>
    <property type="project" value="UniProtKB-EC"/>
</dbReference>
<dbReference type="SUPFAM" id="SSF47203">
    <property type="entry name" value="Acyl-CoA dehydrogenase C-terminal domain-like"/>
    <property type="match status" value="2"/>
</dbReference>
<name>A0A4P9XA01_9FUNG</name>
<feature type="domain" description="Acyl-CoA oxidase C-terminal" evidence="15">
    <location>
        <begin position="462"/>
        <end position="600"/>
    </location>
</feature>
<evidence type="ECO:0000256" key="8">
    <source>
        <dbReference type="ARBA" id="ARBA00022832"/>
    </source>
</evidence>
<comment type="similarity">
    <text evidence="5 12">Belongs to the acyl-CoA oxidase family.</text>
</comment>
<feature type="binding site" evidence="14">
    <location>
        <position position="135"/>
    </location>
    <ligand>
        <name>FAD</name>
        <dbReference type="ChEBI" id="CHEBI:57692"/>
    </ligand>
</feature>
<feature type="domain" description="Acyl-CoA oxidase C-alpha1" evidence="17">
    <location>
        <begin position="279"/>
        <end position="429"/>
    </location>
</feature>
<evidence type="ECO:0000256" key="1">
    <source>
        <dbReference type="ARBA" id="ARBA00001201"/>
    </source>
</evidence>
<proteinExistence type="inferred from homology"/>
<evidence type="ECO:0000259" key="16">
    <source>
        <dbReference type="Pfam" id="PF02770"/>
    </source>
</evidence>
<dbReference type="UniPathway" id="UPA00661"/>
<evidence type="ECO:0000256" key="12">
    <source>
        <dbReference type="PIRNR" id="PIRNR000168"/>
    </source>
</evidence>
<evidence type="ECO:0000256" key="13">
    <source>
        <dbReference type="PIRSR" id="PIRSR000168-1"/>
    </source>
</evidence>
<evidence type="ECO:0000256" key="6">
    <source>
        <dbReference type="ARBA" id="ARBA00022630"/>
    </source>
</evidence>
<dbReference type="Gene3D" id="1.20.140.10">
    <property type="entry name" value="Butyryl-CoA Dehydrogenase, subunit A, domain 3"/>
    <property type="match status" value="2"/>
</dbReference>
<comment type="cofactor">
    <cofactor evidence="2">
        <name>FAD</name>
        <dbReference type="ChEBI" id="CHEBI:57692"/>
    </cofactor>
</comment>
<dbReference type="Pfam" id="PF02770">
    <property type="entry name" value="Acyl-CoA_dh_M"/>
    <property type="match status" value="1"/>
</dbReference>
<dbReference type="AlphaFoldDB" id="A0A4P9XA01"/>
<dbReference type="Proteomes" id="UP000274922">
    <property type="component" value="Unassembled WGS sequence"/>
</dbReference>
<dbReference type="GO" id="GO:0055088">
    <property type="term" value="P:lipid homeostasis"/>
    <property type="evidence" value="ECO:0007669"/>
    <property type="project" value="TreeGrafter"/>
</dbReference>
<dbReference type="FunFam" id="1.20.140.10:FF:000010">
    <property type="entry name" value="Acyl-coenzyme A oxidase"/>
    <property type="match status" value="1"/>
</dbReference>
<dbReference type="PANTHER" id="PTHR10909">
    <property type="entry name" value="ELECTRON TRANSPORT OXIDOREDUCTASE"/>
    <property type="match status" value="1"/>
</dbReference>
<gene>
    <name evidence="18" type="ORF">CXG81DRAFT_18175</name>
</gene>
<dbReference type="STRING" id="1555241.A0A4P9XA01"/>
<dbReference type="SUPFAM" id="SSF56645">
    <property type="entry name" value="Acyl-CoA dehydrogenase NM domain-like"/>
    <property type="match status" value="1"/>
</dbReference>
<feature type="domain" description="Acyl-CoA oxidase/dehydrogenase middle" evidence="16">
    <location>
        <begin position="131"/>
        <end position="240"/>
    </location>
</feature>
<dbReference type="GO" id="GO:0005777">
    <property type="term" value="C:peroxisome"/>
    <property type="evidence" value="ECO:0007669"/>
    <property type="project" value="UniProtKB-SubCell"/>
</dbReference>
<dbReference type="GO" id="GO:0005504">
    <property type="term" value="F:fatty acid binding"/>
    <property type="evidence" value="ECO:0007669"/>
    <property type="project" value="TreeGrafter"/>
</dbReference>
<keyword evidence="7 12" id="KW-0274">FAD</keyword>
<keyword evidence="11" id="KW-0576">Peroxisome</keyword>
<keyword evidence="6 12" id="KW-0285">Flavoprotein</keyword>
<dbReference type="GO" id="GO:0033540">
    <property type="term" value="P:fatty acid beta-oxidation using acyl-CoA oxidase"/>
    <property type="evidence" value="ECO:0007669"/>
    <property type="project" value="UniProtKB-UniPathway"/>
</dbReference>
<dbReference type="InterPro" id="IPR009100">
    <property type="entry name" value="AcylCoA_DH/oxidase_NM_dom_sf"/>
</dbReference>